<feature type="region of interest" description="Disordered" evidence="1">
    <location>
        <begin position="1"/>
        <end position="34"/>
    </location>
</feature>
<feature type="compositionally biased region" description="Polar residues" evidence="1">
    <location>
        <begin position="12"/>
        <end position="22"/>
    </location>
</feature>
<gene>
    <name evidence="2" type="ORF">Prudu_336S000200</name>
</gene>
<accession>A0A5H2Y0A6</accession>
<evidence type="ECO:0000313" key="2">
    <source>
        <dbReference type="EMBL" id="BBN68216.1"/>
    </source>
</evidence>
<organism evidence="2">
    <name type="scientific">Prunus dulcis</name>
    <name type="common">Almond</name>
    <name type="synonym">Amygdalus dulcis</name>
    <dbReference type="NCBI Taxonomy" id="3755"/>
    <lineage>
        <taxon>Eukaryota</taxon>
        <taxon>Viridiplantae</taxon>
        <taxon>Streptophyta</taxon>
        <taxon>Embryophyta</taxon>
        <taxon>Tracheophyta</taxon>
        <taxon>Spermatophyta</taxon>
        <taxon>Magnoliopsida</taxon>
        <taxon>eudicotyledons</taxon>
        <taxon>Gunneridae</taxon>
        <taxon>Pentapetalae</taxon>
        <taxon>rosids</taxon>
        <taxon>fabids</taxon>
        <taxon>Rosales</taxon>
        <taxon>Rosaceae</taxon>
        <taxon>Amygdaloideae</taxon>
        <taxon>Amygdaleae</taxon>
        <taxon>Prunus</taxon>
    </lineage>
</organism>
<reference evidence="2" key="1">
    <citation type="journal article" date="2019" name="Science">
        <title>Mutation of a bHLH transcription factor allowed almond domestication.</title>
        <authorList>
            <person name="Sanchez-Perez R."/>
            <person name="Pavan S."/>
            <person name="Mazzeo R."/>
            <person name="Moldovan C."/>
            <person name="Aiese Cigliano R."/>
            <person name="Del Cueto J."/>
            <person name="Ricciardi F."/>
            <person name="Lotti C."/>
            <person name="Ricciardi L."/>
            <person name="Dicenta F."/>
            <person name="Lopez-Marques R.L."/>
            <person name="Lindberg Moller B."/>
        </authorList>
    </citation>
    <scope>NUCLEOTIDE SEQUENCE</scope>
</reference>
<sequence length="253" mass="28361">MDGARYPGCTHQMLQMSDTSPPSHEKSTTRKQVKSFNESVEALTRIGAAYLCDRSLPWKSNPHLCPQIRIWESHLCRRRDATVIGHRRFRNHHPRKNLYQEAWKQLGFGVDTCGRSPHALHLFAEMSHSCWVCNGGAALLDFDLGYHMGIRDDGGGEFLTSCFIGGLMTESFARTVLARFVPVQEASTPNLKLLKRVQLESGNSMFSNSSFRPQVTSGMQKMAAVGECSAEGNWKGYAHLDFSCILGEILTFF</sequence>
<protein>
    <submittedName>
        <fullName evidence="2">Uncharacterized protein</fullName>
    </submittedName>
</protein>
<name>A0A5H2Y0A6_PRUDU</name>
<proteinExistence type="predicted"/>
<evidence type="ECO:0000256" key="1">
    <source>
        <dbReference type="SAM" id="MobiDB-lite"/>
    </source>
</evidence>
<dbReference type="AlphaFoldDB" id="A0A5H2Y0A6"/>
<dbReference type="EMBL" id="AP020673">
    <property type="protein sequence ID" value="BBN68216.1"/>
    <property type="molecule type" value="Genomic_DNA"/>
</dbReference>